<dbReference type="Gene3D" id="3.20.20.190">
    <property type="entry name" value="Phosphatidylinositol (PI) phosphodiesterase"/>
    <property type="match status" value="1"/>
</dbReference>
<keyword evidence="4" id="KW-1185">Reference proteome</keyword>
<feature type="signal peptide" evidence="2">
    <location>
        <begin position="1"/>
        <end position="22"/>
    </location>
</feature>
<name>A0A2I2F5H8_ASPCN</name>
<dbReference type="AlphaFoldDB" id="A0A2I2F5H8"/>
<gene>
    <name evidence="3" type="ORF">BDW47DRAFT_109668</name>
</gene>
<dbReference type="InterPro" id="IPR051057">
    <property type="entry name" value="PI-PLC_domain"/>
</dbReference>
<reference evidence="3 4" key="1">
    <citation type="submission" date="2017-12" db="EMBL/GenBank/DDBJ databases">
        <authorList>
            <consortium name="DOE Joint Genome Institute"/>
            <person name="Haridas S."/>
            <person name="Kjaerbolling I."/>
            <person name="Vesth T.C."/>
            <person name="Frisvad J.C."/>
            <person name="Nybo J.L."/>
            <person name="Theobald S."/>
            <person name="Kuo A."/>
            <person name="Bowyer P."/>
            <person name="Matsuda Y."/>
            <person name="Mondo S."/>
            <person name="Lyhne E.K."/>
            <person name="Kogle M.E."/>
            <person name="Clum A."/>
            <person name="Lipzen A."/>
            <person name="Salamov A."/>
            <person name="Ngan C.Y."/>
            <person name="Daum C."/>
            <person name="Chiniquy J."/>
            <person name="Barry K."/>
            <person name="LaButti K."/>
            <person name="Simmons B.A."/>
            <person name="Magnuson J.K."/>
            <person name="Mortensen U.H."/>
            <person name="Larsen T.O."/>
            <person name="Grigoriev I.V."/>
            <person name="Baker S.E."/>
            <person name="Andersen M.R."/>
            <person name="Nordberg H.P."/>
            <person name="Cantor M.N."/>
            <person name="Hua S.X."/>
        </authorList>
    </citation>
    <scope>NUCLEOTIDE SEQUENCE [LARGE SCALE GENOMIC DNA]</scope>
    <source>
        <strain evidence="3 4">CBS 102.13</strain>
    </source>
</reference>
<accession>A0A2I2F5H8</accession>
<dbReference type="Proteomes" id="UP000234585">
    <property type="component" value="Unassembled WGS sequence"/>
</dbReference>
<evidence type="ECO:0000256" key="2">
    <source>
        <dbReference type="SAM" id="SignalP"/>
    </source>
</evidence>
<dbReference type="GeneID" id="36520677"/>
<dbReference type="OrthoDB" id="7984201at2759"/>
<dbReference type="PANTHER" id="PTHR13593">
    <property type="match status" value="1"/>
</dbReference>
<keyword evidence="2" id="KW-0732">Signal</keyword>
<dbReference type="GO" id="GO:0006629">
    <property type="term" value="P:lipid metabolic process"/>
    <property type="evidence" value="ECO:0007669"/>
    <property type="project" value="InterPro"/>
</dbReference>
<evidence type="ECO:0000256" key="1">
    <source>
        <dbReference type="SAM" id="MobiDB-lite"/>
    </source>
</evidence>
<dbReference type="STRING" id="41067.A0A2I2F5H8"/>
<feature type="region of interest" description="Disordered" evidence="1">
    <location>
        <begin position="43"/>
        <end position="81"/>
    </location>
</feature>
<protein>
    <submittedName>
        <fullName evidence="3">PLC-like phosphodiesterase</fullName>
    </submittedName>
</protein>
<proteinExistence type="predicted"/>
<dbReference type="PANTHER" id="PTHR13593:SF140">
    <property type="entry name" value="PLC-LIKE PHOSPHODIESTERASE"/>
    <property type="match status" value="1"/>
</dbReference>
<sequence>MKWPLALAVAPAVTLLLPLVAALDDFTVDGTITATHADHEFPTADYASSSSTKTLSHEEANNSAPTVVDPVPPGSDNASTVTSVSDSVTMTMLVGGQHTKLLTNVTANSTRTPTPSPSASPIINTQPCNGHPEFCSRKYSNVSIIAAHNSPFVKPGNVAANQALDVESQLDDGIRMLQFQTHLVNNTIYLCHTNCDIFNVGPLENYLARVAQWVRTHPYDIVTIMIGNPDYIPPGKFVDPVKRSGLMDLVFTPSKIPMTREDWPTLSGIIFSGKRVVVFMDYEANQTAYPWLIEEFAHVWETPFSPTDPTFPCILQRPPGLSPQDMDARLYMANHNLNLNVNLASLNLLIPNTASLVETNAVSGPSSLGLMANQCTTQWHYPPNFLLVDYYNYGKPNGSVFKVAARLNNVTYDGHCCGKTSAAGSLQPGSLHILLGLILLVLL</sequence>
<dbReference type="Pfam" id="PF26146">
    <property type="entry name" value="PI-PLC_X"/>
    <property type="match status" value="1"/>
</dbReference>
<evidence type="ECO:0000313" key="3">
    <source>
        <dbReference type="EMBL" id="PLB35877.1"/>
    </source>
</evidence>
<dbReference type="EMBL" id="KZ559157">
    <property type="protein sequence ID" value="PLB35877.1"/>
    <property type="molecule type" value="Genomic_DNA"/>
</dbReference>
<dbReference type="InterPro" id="IPR017946">
    <property type="entry name" value="PLC-like_Pdiesterase_TIM-brl"/>
</dbReference>
<dbReference type="SUPFAM" id="SSF51695">
    <property type="entry name" value="PLC-like phosphodiesterases"/>
    <property type="match status" value="1"/>
</dbReference>
<evidence type="ECO:0000313" key="4">
    <source>
        <dbReference type="Proteomes" id="UP000234585"/>
    </source>
</evidence>
<feature type="chain" id="PRO_5014151784" evidence="2">
    <location>
        <begin position="23"/>
        <end position="443"/>
    </location>
</feature>
<dbReference type="RefSeq" id="XP_024669889.1">
    <property type="nucleotide sequence ID" value="XM_024813517.1"/>
</dbReference>
<dbReference type="GO" id="GO:0008081">
    <property type="term" value="F:phosphoric diester hydrolase activity"/>
    <property type="evidence" value="ECO:0007669"/>
    <property type="project" value="InterPro"/>
</dbReference>
<organism evidence="3 4">
    <name type="scientific">Aspergillus candidus</name>
    <dbReference type="NCBI Taxonomy" id="41067"/>
    <lineage>
        <taxon>Eukaryota</taxon>
        <taxon>Fungi</taxon>
        <taxon>Dikarya</taxon>
        <taxon>Ascomycota</taxon>
        <taxon>Pezizomycotina</taxon>
        <taxon>Eurotiomycetes</taxon>
        <taxon>Eurotiomycetidae</taxon>
        <taxon>Eurotiales</taxon>
        <taxon>Aspergillaceae</taxon>
        <taxon>Aspergillus</taxon>
        <taxon>Aspergillus subgen. Circumdati</taxon>
    </lineage>
</organism>